<dbReference type="PANTHER" id="PTHR10030">
    <property type="entry name" value="ALPHA-L-FUCOSIDASE"/>
    <property type="match status" value="1"/>
</dbReference>
<reference evidence="8 9" key="1">
    <citation type="submission" date="2019-02" db="EMBL/GenBank/DDBJ databases">
        <title>Deep-cultivation of Planctomycetes and their phenomic and genomic characterization uncovers novel biology.</title>
        <authorList>
            <person name="Wiegand S."/>
            <person name="Jogler M."/>
            <person name="Boedeker C."/>
            <person name="Pinto D."/>
            <person name="Vollmers J."/>
            <person name="Rivas-Marin E."/>
            <person name="Kohn T."/>
            <person name="Peeters S.H."/>
            <person name="Heuer A."/>
            <person name="Rast P."/>
            <person name="Oberbeckmann S."/>
            <person name="Bunk B."/>
            <person name="Jeske O."/>
            <person name="Meyerdierks A."/>
            <person name="Storesund J.E."/>
            <person name="Kallscheuer N."/>
            <person name="Luecker S."/>
            <person name="Lage O.M."/>
            <person name="Pohl T."/>
            <person name="Merkel B.J."/>
            <person name="Hornburger P."/>
            <person name="Mueller R.-W."/>
            <person name="Bruemmer F."/>
            <person name="Labrenz M."/>
            <person name="Spormann A.M."/>
            <person name="Op Den Camp H."/>
            <person name="Overmann J."/>
            <person name="Amann R."/>
            <person name="Jetten M.S.M."/>
            <person name="Mascher T."/>
            <person name="Medema M.H."/>
            <person name="Devos D.P."/>
            <person name="Kaster A.-K."/>
            <person name="Ovreas L."/>
            <person name="Rohde M."/>
            <person name="Galperin M.Y."/>
            <person name="Jogler C."/>
        </authorList>
    </citation>
    <scope>NUCLEOTIDE SEQUENCE [LARGE SCALE GENOMIC DNA]</scope>
    <source>
        <strain evidence="8 9">CA13</strain>
    </source>
</reference>
<proteinExistence type="inferred from homology"/>
<dbReference type="AlphaFoldDB" id="A0A5C5ZCB2"/>
<dbReference type="InterPro" id="IPR057739">
    <property type="entry name" value="Glyco_hydro_29_N"/>
</dbReference>
<dbReference type="OrthoDB" id="107551at2"/>
<evidence type="ECO:0000256" key="6">
    <source>
        <dbReference type="SAM" id="SignalP"/>
    </source>
</evidence>
<dbReference type="SUPFAM" id="SSF49785">
    <property type="entry name" value="Galactose-binding domain-like"/>
    <property type="match status" value="1"/>
</dbReference>
<dbReference type="GO" id="GO:0006004">
    <property type="term" value="P:fucose metabolic process"/>
    <property type="evidence" value="ECO:0007669"/>
    <property type="project" value="TreeGrafter"/>
</dbReference>
<comment type="similarity">
    <text evidence="1">Belongs to the glycosyl hydrolase 29 family.</text>
</comment>
<gene>
    <name evidence="8" type="ORF">CA13_59290</name>
</gene>
<dbReference type="GO" id="GO:0016139">
    <property type="term" value="P:glycoside catabolic process"/>
    <property type="evidence" value="ECO:0007669"/>
    <property type="project" value="TreeGrafter"/>
</dbReference>
<dbReference type="GO" id="GO:0005764">
    <property type="term" value="C:lysosome"/>
    <property type="evidence" value="ECO:0007669"/>
    <property type="project" value="TreeGrafter"/>
</dbReference>
<dbReference type="RefSeq" id="WP_146402186.1">
    <property type="nucleotide sequence ID" value="NZ_SJPJ01000001.1"/>
</dbReference>
<dbReference type="GO" id="GO:0004560">
    <property type="term" value="F:alpha-L-fucosidase activity"/>
    <property type="evidence" value="ECO:0007669"/>
    <property type="project" value="InterPro"/>
</dbReference>
<evidence type="ECO:0000256" key="5">
    <source>
        <dbReference type="ARBA" id="ARBA00023295"/>
    </source>
</evidence>
<dbReference type="InterPro" id="IPR038637">
    <property type="entry name" value="NPCBM_sf"/>
</dbReference>
<dbReference type="SMART" id="SM00812">
    <property type="entry name" value="Alpha_L_fucos"/>
    <property type="match status" value="1"/>
</dbReference>
<dbReference type="Gene3D" id="3.20.20.80">
    <property type="entry name" value="Glycosidases"/>
    <property type="match status" value="1"/>
</dbReference>
<dbReference type="Proteomes" id="UP000315010">
    <property type="component" value="Unassembled WGS sequence"/>
</dbReference>
<comment type="caution">
    <text evidence="8">The sequence shown here is derived from an EMBL/GenBank/DDBJ whole genome shotgun (WGS) entry which is preliminary data.</text>
</comment>
<protein>
    <recommendedName>
        <fullName evidence="2">alpha-L-fucosidase</fullName>
        <ecNumber evidence="2">3.2.1.51</ecNumber>
    </recommendedName>
</protein>
<evidence type="ECO:0000256" key="1">
    <source>
        <dbReference type="ARBA" id="ARBA00007951"/>
    </source>
</evidence>
<dbReference type="SUPFAM" id="SSF51445">
    <property type="entry name" value="(Trans)glycosidases"/>
    <property type="match status" value="1"/>
</dbReference>
<name>A0A5C5ZCB2_9BACT</name>
<evidence type="ECO:0000313" key="9">
    <source>
        <dbReference type="Proteomes" id="UP000315010"/>
    </source>
</evidence>
<dbReference type="EC" id="3.2.1.51" evidence="2"/>
<feature type="signal peptide" evidence="6">
    <location>
        <begin position="1"/>
        <end position="23"/>
    </location>
</feature>
<dbReference type="InterPro" id="IPR017853">
    <property type="entry name" value="GH"/>
</dbReference>
<dbReference type="SMART" id="SM00776">
    <property type="entry name" value="NPCBM"/>
    <property type="match status" value="1"/>
</dbReference>
<accession>A0A5C5ZCB2</accession>
<keyword evidence="3 6" id="KW-0732">Signal</keyword>
<evidence type="ECO:0000259" key="7">
    <source>
        <dbReference type="SMART" id="SM00776"/>
    </source>
</evidence>
<evidence type="ECO:0000256" key="2">
    <source>
        <dbReference type="ARBA" id="ARBA00012662"/>
    </source>
</evidence>
<keyword evidence="9" id="KW-1185">Reference proteome</keyword>
<keyword evidence="5" id="KW-0326">Glycosidase</keyword>
<feature type="domain" description="Glycosyl hydrolase family 98 putative carbohydrate-binding module" evidence="7">
    <location>
        <begin position="505"/>
        <end position="655"/>
    </location>
</feature>
<feature type="chain" id="PRO_5022720971" description="alpha-L-fucosidase" evidence="6">
    <location>
        <begin position="24"/>
        <end position="655"/>
    </location>
</feature>
<dbReference type="InterPro" id="IPR000933">
    <property type="entry name" value="Glyco_hydro_29"/>
</dbReference>
<dbReference type="Gene3D" id="2.60.120.1060">
    <property type="entry name" value="NPCBM/NEW2 domain"/>
    <property type="match status" value="1"/>
</dbReference>
<dbReference type="InterPro" id="IPR008979">
    <property type="entry name" value="Galactose-bd-like_sf"/>
</dbReference>
<dbReference type="Pfam" id="PF01120">
    <property type="entry name" value="Alpha_L_fucos"/>
    <property type="match status" value="1"/>
</dbReference>
<sequence precursor="true">MILKQPIGLVAVLLTITSVTTCAEEIAKPSPQQIRFADWEVGAFFHYTLNPFTDQEHGDGQEPPSKFNPTQLDVEQWILTAKSMGARYAVLTARHEGGFCLWPSKTTDYTIANSPFRNGNGDLVREFVDACRKHDLAVGLYHTAGFDANAAIGKYQGDMELPLQWSSTWGKAVSEAFRKDPTLRERFKKKQVEQMRELLTWYGPIDFMWSDHWDATDPNGVWRAVTNLARELQPELVFMGPDTWVPGNETGHVVYPMWNAVNTVDRTEHSRPAAGTGDRTTKNNYGLLEGDVRKGDPFGKFWRVRECTTHAAFHYGGWFWHPDHVKKTYPRHTWEHLDLYYRTVGLGANTIINLPPDTRGLIPDNLVAAANKLGDEIRNRFAQPIATTNAVQTGDVVELKWEDPQAINTVVTMENIANGQKIAKYTLEAFVDGNWETLQPRNRLVAQRPYNGNPGYETIGHKKIDRVKPVTTNRVRFRCLESIAKPVEIRSLAVFDCDPITRTFDASYPYLSGINTSFDEAHGNMKRDIDYRGGPLELNGKTYEHGILLCPVGVTRIGVAEFDMTPIPKAKGISATIGIEDMTGSQGSCKFIVEGNVNGKWQALYNSPVLRGGSKPIEIAVTFPKGMKQLRLRTTDGGDNANSDHALWADAKFSE</sequence>
<evidence type="ECO:0000313" key="8">
    <source>
        <dbReference type="EMBL" id="TWT84451.1"/>
    </source>
</evidence>
<dbReference type="Gene3D" id="2.60.120.260">
    <property type="entry name" value="Galactose-binding domain-like"/>
    <property type="match status" value="1"/>
</dbReference>
<dbReference type="PANTHER" id="PTHR10030:SF37">
    <property type="entry name" value="ALPHA-L-FUCOSIDASE-RELATED"/>
    <property type="match status" value="1"/>
</dbReference>
<dbReference type="InterPro" id="IPR013222">
    <property type="entry name" value="Glyco_hyd_98_carb-bd"/>
</dbReference>
<dbReference type="EMBL" id="SJPJ01000001">
    <property type="protein sequence ID" value="TWT84451.1"/>
    <property type="molecule type" value="Genomic_DNA"/>
</dbReference>
<organism evidence="8 9">
    <name type="scientific">Novipirellula herctigrandis</name>
    <dbReference type="NCBI Taxonomy" id="2527986"/>
    <lineage>
        <taxon>Bacteria</taxon>
        <taxon>Pseudomonadati</taxon>
        <taxon>Planctomycetota</taxon>
        <taxon>Planctomycetia</taxon>
        <taxon>Pirellulales</taxon>
        <taxon>Pirellulaceae</taxon>
        <taxon>Novipirellula</taxon>
    </lineage>
</organism>
<dbReference type="Pfam" id="PF08305">
    <property type="entry name" value="NPCBM"/>
    <property type="match status" value="1"/>
</dbReference>
<keyword evidence="4" id="KW-0378">Hydrolase</keyword>
<evidence type="ECO:0000256" key="3">
    <source>
        <dbReference type="ARBA" id="ARBA00022729"/>
    </source>
</evidence>
<evidence type="ECO:0000256" key="4">
    <source>
        <dbReference type="ARBA" id="ARBA00022801"/>
    </source>
</evidence>